<dbReference type="Proteomes" id="UP000005867">
    <property type="component" value="Chromosome"/>
</dbReference>
<feature type="transmembrane region" description="Helical" evidence="1">
    <location>
        <begin position="34"/>
        <end position="51"/>
    </location>
</feature>
<dbReference type="eggNOG" id="arCOG07041">
    <property type="taxonomic scope" value="Archaea"/>
</dbReference>
<evidence type="ECO:0000313" key="2">
    <source>
        <dbReference type="EMBL" id="AET31726.1"/>
    </source>
</evidence>
<dbReference type="BioCyc" id="PSP1104324:GJSN-259-MONOMER"/>
<keyword evidence="1" id="KW-1133">Transmembrane helix</keyword>
<sequence length="159" mass="16417">MRPIIGALSGVLQYMMFSAHPILSIYPRSVDGALGQGAFAALLIVVNLAVSTRYPYTSAFSTLTLYLAEAALSSPTLRLALPLPELPPPDTALGVAAVLLLVASSAEGIHGLYLASAAAPAAALILLKDLAPRLDYPAALALFLLGLSLVVYATKSSRG</sequence>
<dbReference type="GeneID" id="11594533"/>
<dbReference type="HOGENOM" id="CLU_1656935_0_0_2"/>
<reference evidence="2 3" key="1">
    <citation type="journal article" date="2012" name="J. Bacteriol.">
        <title>Complete genome sequence of strain 1860, a crenarchaeon of the genus pyrobaculum able to grow with various electron acceptors.</title>
        <authorList>
            <person name="Mardanov A.V."/>
            <person name="Gumerov V.M."/>
            <person name="Slobodkina G.B."/>
            <person name="Beletsky A.V."/>
            <person name="Bonch-Osmolovskaya E.A."/>
            <person name="Ravin N.V."/>
            <person name="Skryabin K.G."/>
        </authorList>
    </citation>
    <scope>NUCLEOTIDE SEQUENCE [LARGE SCALE GENOMIC DNA]</scope>
    <source>
        <strain evidence="2 3">1860</strain>
    </source>
</reference>
<gene>
    <name evidence="2" type="ORF">P186_0266</name>
</gene>
<organism evidence="2 3">
    <name type="scientific">Pyrobaculum ferrireducens</name>
    <dbReference type="NCBI Taxonomy" id="1104324"/>
    <lineage>
        <taxon>Archaea</taxon>
        <taxon>Thermoproteota</taxon>
        <taxon>Thermoprotei</taxon>
        <taxon>Thermoproteales</taxon>
        <taxon>Thermoproteaceae</taxon>
        <taxon>Pyrobaculum</taxon>
    </lineage>
</organism>
<dbReference type="RefSeq" id="WP_014287554.1">
    <property type="nucleotide sequence ID" value="NC_016645.1"/>
</dbReference>
<evidence type="ECO:0000256" key="1">
    <source>
        <dbReference type="SAM" id="Phobius"/>
    </source>
</evidence>
<feature type="transmembrane region" description="Helical" evidence="1">
    <location>
        <begin position="136"/>
        <end position="154"/>
    </location>
</feature>
<dbReference type="AlphaFoldDB" id="G7VFB0"/>
<dbReference type="KEGG" id="pyr:P186_0266"/>
<keyword evidence="1" id="KW-0472">Membrane</keyword>
<evidence type="ECO:0000313" key="3">
    <source>
        <dbReference type="Proteomes" id="UP000005867"/>
    </source>
</evidence>
<accession>G7VFB0</accession>
<dbReference type="STRING" id="1104324.P186_0266"/>
<name>G7VFB0_9CREN</name>
<proteinExistence type="predicted"/>
<protein>
    <submittedName>
        <fullName evidence="2">Uncharacterized protein</fullName>
    </submittedName>
</protein>
<dbReference type="OrthoDB" id="29289at2157"/>
<keyword evidence="3" id="KW-1185">Reference proteome</keyword>
<keyword evidence="1" id="KW-0812">Transmembrane</keyword>
<dbReference type="EMBL" id="CP003098">
    <property type="protein sequence ID" value="AET31726.1"/>
    <property type="molecule type" value="Genomic_DNA"/>
</dbReference>